<organism evidence="1 2">
    <name type="scientific">Borreliella mayonii</name>
    <dbReference type="NCBI Taxonomy" id="1674146"/>
    <lineage>
        <taxon>Bacteria</taxon>
        <taxon>Pseudomonadati</taxon>
        <taxon>Spirochaetota</taxon>
        <taxon>Spirochaetia</taxon>
        <taxon>Spirochaetales</taxon>
        <taxon>Borreliaceae</taxon>
        <taxon>Borreliella</taxon>
    </lineage>
</organism>
<keyword evidence="2" id="KW-1185">Reference proteome</keyword>
<name>A0AAC9KVQ3_9SPIR</name>
<reference evidence="1 2" key="1">
    <citation type="journal article" date="2016" name="PLoS ONE">
        <title>Whole Genome Sequence and Comparative Genomics of the Novel Lyme Borreliosis Causing Pathogen, Borrelia mayonii.</title>
        <authorList>
            <person name="Kingry L.C."/>
            <person name="Batra D."/>
            <person name="Replogle A."/>
            <person name="Rowe L.A."/>
            <person name="Pritt B.S."/>
            <person name="Petersen J.M."/>
        </authorList>
    </citation>
    <scope>NUCLEOTIDE SEQUENCE [LARGE SCALE GENOMIC DNA]</scope>
    <source>
        <strain evidence="1 2">MN14-1420</strain>
    </source>
</reference>
<geneLocation type="plasmid" evidence="1 2">
    <name>lp36</name>
</geneLocation>
<keyword evidence="1" id="KW-0614">Plasmid</keyword>
<dbReference type="EMBL" id="CP015793">
    <property type="protein sequence ID" value="APT00441.1"/>
    <property type="molecule type" value="Genomic_DNA"/>
</dbReference>
<dbReference type="AlphaFoldDB" id="A0AAC9KVQ3"/>
<dbReference type="KEGG" id="bmay:A7X70_05895"/>
<sequence length="77" mass="9507">MRIIQEQINLLNLNNSNLVYYYKEIYIYLMKYIFLLKTSHYKIMGKLFLVKCFLKKARDKLKNFSKLKKIMFIDLKM</sequence>
<evidence type="ECO:0000313" key="1">
    <source>
        <dbReference type="EMBL" id="APT00441.1"/>
    </source>
</evidence>
<accession>A0AAC9KVQ3</accession>
<dbReference type="Proteomes" id="UP000185516">
    <property type="component" value="Plasmid lp36"/>
</dbReference>
<proteinExistence type="predicted"/>
<gene>
    <name evidence="1" type="ORF">Bmayo_04675</name>
</gene>
<protein>
    <submittedName>
        <fullName evidence="1">Uncharacterized protein</fullName>
    </submittedName>
</protein>
<evidence type="ECO:0000313" key="2">
    <source>
        <dbReference type="Proteomes" id="UP000185516"/>
    </source>
</evidence>